<evidence type="ECO:0000256" key="2">
    <source>
        <dbReference type="ARBA" id="ARBA00005498"/>
    </source>
</evidence>
<keyword evidence="3" id="KW-0158">Chromosome</keyword>
<keyword evidence="7" id="KW-0131">Cell cycle</keyword>
<name>A0A3Q4HJZ6_NEOBR</name>
<keyword evidence="12" id="KW-1185">Reference proteome</keyword>
<dbReference type="InterPro" id="IPR038275">
    <property type="entry name" value="Nuf2_N_sf"/>
</dbReference>
<dbReference type="AlphaFoldDB" id="A0A3Q4HJZ6"/>
<feature type="coiled-coil region" evidence="9">
    <location>
        <begin position="167"/>
        <end position="281"/>
    </location>
</feature>
<evidence type="ECO:0000313" key="12">
    <source>
        <dbReference type="Proteomes" id="UP000261580"/>
    </source>
</evidence>
<evidence type="ECO:0000256" key="7">
    <source>
        <dbReference type="ARBA" id="ARBA00023306"/>
    </source>
</evidence>
<evidence type="ECO:0000256" key="1">
    <source>
        <dbReference type="ARBA" id="ARBA00004584"/>
    </source>
</evidence>
<organism evidence="11 12">
    <name type="scientific">Neolamprologus brichardi</name>
    <name type="common">Fairy cichlid</name>
    <name type="synonym">Lamprologus brichardi</name>
    <dbReference type="NCBI Taxonomy" id="32507"/>
    <lineage>
        <taxon>Eukaryota</taxon>
        <taxon>Metazoa</taxon>
        <taxon>Chordata</taxon>
        <taxon>Craniata</taxon>
        <taxon>Vertebrata</taxon>
        <taxon>Euteleostomi</taxon>
        <taxon>Actinopterygii</taxon>
        <taxon>Neopterygii</taxon>
        <taxon>Teleostei</taxon>
        <taxon>Neoteleostei</taxon>
        <taxon>Acanthomorphata</taxon>
        <taxon>Ovalentaria</taxon>
        <taxon>Cichlomorphae</taxon>
        <taxon>Cichliformes</taxon>
        <taxon>Cichlidae</taxon>
        <taxon>African cichlids</taxon>
        <taxon>Pseudocrenilabrinae</taxon>
        <taxon>Lamprologini</taxon>
        <taxon>Neolamprologus</taxon>
    </lineage>
</organism>
<feature type="domain" description="Kinetochore protein Nuf2 N-terminal" evidence="10">
    <location>
        <begin position="4"/>
        <end position="95"/>
    </location>
</feature>
<comment type="subcellular location">
    <subcellularLocation>
        <location evidence="1">Chromosome</location>
        <location evidence="1">Centromere</location>
    </subcellularLocation>
</comment>
<evidence type="ECO:0000259" key="10">
    <source>
        <dbReference type="Pfam" id="PF03800"/>
    </source>
</evidence>
<dbReference type="Bgee" id="ENSNBRG00000017112">
    <property type="expression patterns" value="Expressed in testis"/>
</dbReference>
<keyword evidence="5" id="KW-0498">Mitosis</keyword>
<evidence type="ECO:0000256" key="9">
    <source>
        <dbReference type="SAM" id="Coils"/>
    </source>
</evidence>
<dbReference type="Pfam" id="PF03800">
    <property type="entry name" value="Nuf2"/>
    <property type="match status" value="1"/>
</dbReference>
<dbReference type="InterPro" id="IPR005549">
    <property type="entry name" value="Kinetochore_Nuf2_N"/>
</dbReference>
<evidence type="ECO:0000313" key="11">
    <source>
        <dbReference type="Ensembl" id="ENSNBRP00000022331.1"/>
    </source>
</evidence>
<dbReference type="Proteomes" id="UP000261580">
    <property type="component" value="Unassembled WGS sequence"/>
</dbReference>
<reference evidence="11" key="2">
    <citation type="submission" date="2025-09" db="UniProtKB">
        <authorList>
            <consortium name="Ensembl"/>
        </authorList>
    </citation>
    <scope>IDENTIFICATION</scope>
</reference>
<proteinExistence type="inferred from homology"/>
<dbReference type="Ensembl" id="ENSNBRT00000022924.1">
    <property type="protein sequence ID" value="ENSNBRP00000022331.1"/>
    <property type="gene ID" value="ENSNBRG00000017112.1"/>
</dbReference>
<reference evidence="11" key="1">
    <citation type="submission" date="2025-08" db="UniProtKB">
        <authorList>
            <consortium name="Ensembl"/>
        </authorList>
    </citation>
    <scope>IDENTIFICATION</scope>
</reference>
<evidence type="ECO:0000256" key="4">
    <source>
        <dbReference type="ARBA" id="ARBA00022618"/>
    </source>
</evidence>
<keyword evidence="8" id="KW-0137">Centromere</keyword>
<protein>
    <submittedName>
        <fullName evidence="11">UF2 component of NDC80 kinetochore complex</fullName>
    </submittedName>
</protein>
<dbReference type="GO" id="GO:0031262">
    <property type="term" value="C:Ndc80 complex"/>
    <property type="evidence" value="ECO:0007669"/>
    <property type="project" value="InterPro"/>
</dbReference>
<keyword evidence="4" id="KW-0132">Cell division</keyword>
<comment type="similarity">
    <text evidence="2">Belongs to the NUF2 family.</text>
</comment>
<dbReference type="GeneTree" id="ENSGT00390000004199"/>
<keyword evidence="6 9" id="KW-0175">Coiled coil</keyword>
<dbReference type="Gene3D" id="1.10.418.60">
    <property type="entry name" value="Ncd80 complex, Nuf2 subunit"/>
    <property type="match status" value="1"/>
</dbReference>
<evidence type="ECO:0000256" key="5">
    <source>
        <dbReference type="ARBA" id="ARBA00022776"/>
    </source>
</evidence>
<evidence type="ECO:0000256" key="8">
    <source>
        <dbReference type="ARBA" id="ARBA00023328"/>
    </source>
</evidence>
<dbReference type="GO" id="GO:0051301">
    <property type="term" value="P:cell division"/>
    <property type="evidence" value="ECO:0007669"/>
    <property type="project" value="UniProtKB-KW"/>
</dbReference>
<evidence type="ECO:0000256" key="6">
    <source>
        <dbReference type="ARBA" id="ARBA00023054"/>
    </source>
</evidence>
<sequence length="385" mass="44381">MSENTFPVYTADAIVNFYRTEVLTGQEAKHFTKSDLTPHPKPEAVQTLYMRVLHLLYRFRPECHSMVPLLENIQYPAYHEGATAIMSVYTRINTVALCFQRADMDRLQAYTKGIREAEKKIEMLTTIPPEQQAEADELAAALSELQSTTMHEYQEVVGGDEAFCVHQAQVKLDVSNLKEDISKLKSQIVESPEELKSQMEKMRENVKSIKNSIEETDERGVELQNMVQGVTHTEAEIQQMYSLLQDLESSMSNTKQRLEEHQELMAQYEKKQKELKNLCMEEGQLKRALGMKQDKECKQNIRRQKKRETKEQHVQEVLGQCDQIHQKREDMADKIQEISAETQKLKSSIKSLRDVCSKETEKAQVQAPMLFLRSDAPSPLLGQRL</sequence>
<accession>A0A3Q4HJZ6</accession>
<evidence type="ECO:0000256" key="3">
    <source>
        <dbReference type="ARBA" id="ARBA00022454"/>
    </source>
</evidence>